<dbReference type="PROSITE" id="PS00216">
    <property type="entry name" value="SUGAR_TRANSPORT_1"/>
    <property type="match status" value="1"/>
</dbReference>
<reference evidence="12 13" key="1">
    <citation type="submission" date="2021-08" db="EMBL/GenBank/DDBJ databases">
        <title>Draft Genome Sequence of Phanerochaete sordida strain YK-624.</title>
        <authorList>
            <person name="Mori T."/>
            <person name="Dohra H."/>
            <person name="Suzuki T."/>
            <person name="Kawagishi H."/>
            <person name="Hirai H."/>
        </authorList>
    </citation>
    <scope>NUCLEOTIDE SEQUENCE [LARGE SCALE GENOMIC DNA]</scope>
    <source>
        <strain evidence="12 13">YK-624</strain>
    </source>
</reference>
<dbReference type="OrthoDB" id="508119at2759"/>
<dbReference type="NCBIfam" id="TIGR00879">
    <property type="entry name" value="SP"/>
    <property type="match status" value="1"/>
</dbReference>
<feature type="transmembrane region" description="Helical" evidence="10">
    <location>
        <begin position="67"/>
        <end position="85"/>
    </location>
</feature>
<evidence type="ECO:0000256" key="8">
    <source>
        <dbReference type="RuleBase" id="RU003346"/>
    </source>
</evidence>
<accession>A0A9P3GE22</accession>
<dbReference type="SUPFAM" id="SSF103473">
    <property type="entry name" value="MFS general substrate transporter"/>
    <property type="match status" value="1"/>
</dbReference>
<evidence type="ECO:0000256" key="9">
    <source>
        <dbReference type="SAM" id="MobiDB-lite"/>
    </source>
</evidence>
<keyword evidence="6 10" id="KW-0472">Membrane</keyword>
<gene>
    <name evidence="12" type="ORF">PsYK624_092060</name>
</gene>
<evidence type="ECO:0000256" key="4">
    <source>
        <dbReference type="ARBA" id="ARBA00022692"/>
    </source>
</evidence>
<proteinExistence type="inferred from homology"/>
<feature type="transmembrane region" description="Helical" evidence="10">
    <location>
        <begin position="461"/>
        <end position="481"/>
    </location>
</feature>
<evidence type="ECO:0000256" key="6">
    <source>
        <dbReference type="ARBA" id="ARBA00023136"/>
    </source>
</evidence>
<comment type="caution">
    <text evidence="12">The sequence shown here is derived from an EMBL/GenBank/DDBJ whole genome shotgun (WGS) entry which is preliminary data.</text>
</comment>
<dbReference type="Gene3D" id="1.20.1250.20">
    <property type="entry name" value="MFS general substrate transporter like domains"/>
    <property type="match status" value="1"/>
</dbReference>
<feature type="transmembrane region" description="Helical" evidence="10">
    <location>
        <begin position="159"/>
        <end position="179"/>
    </location>
</feature>
<dbReference type="Pfam" id="PF00083">
    <property type="entry name" value="Sugar_tr"/>
    <property type="match status" value="1"/>
</dbReference>
<comment type="catalytic activity">
    <reaction evidence="7">
        <text>myo-inositol(out) + H(+)(out) = myo-inositol(in) + H(+)(in)</text>
        <dbReference type="Rhea" id="RHEA:60364"/>
        <dbReference type="ChEBI" id="CHEBI:15378"/>
        <dbReference type="ChEBI" id="CHEBI:17268"/>
    </reaction>
</comment>
<keyword evidence="5 10" id="KW-1133">Transmembrane helix</keyword>
<evidence type="ECO:0000259" key="11">
    <source>
        <dbReference type="PROSITE" id="PS50850"/>
    </source>
</evidence>
<dbReference type="PANTHER" id="PTHR48022">
    <property type="entry name" value="PLASTIDIC GLUCOSE TRANSPORTER 4"/>
    <property type="match status" value="1"/>
</dbReference>
<protein>
    <submittedName>
        <fullName evidence="12">MFS general substrate transporter</fullName>
    </submittedName>
</protein>
<dbReference type="InterPro" id="IPR036259">
    <property type="entry name" value="MFS_trans_sf"/>
</dbReference>
<dbReference type="GO" id="GO:0016020">
    <property type="term" value="C:membrane"/>
    <property type="evidence" value="ECO:0007669"/>
    <property type="project" value="UniProtKB-SubCell"/>
</dbReference>
<evidence type="ECO:0000256" key="2">
    <source>
        <dbReference type="ARBA" id="ARBA00010992"/>
    </source>
</evidence>
<evidence type="ECO:0000256" key="5">
    <source>
        <dbReference type="ARBA" id="ARBA00022989"/>
    </source>
</evidence>
<dbReference type="InterPro" id="IPR020846">
    <property type="entry name" value="MFS_dom"/>
</dbReference>
<dbReference type="PROSITE" id="PS00217">
    <property type="entry name" value="SUGAR_TRANSPORT_2"/>
    <property type="match status" value="1"/>
</dbReference>
<feature type="transmembrane region" description="Helical" evidence="10">
    <location>
        <begin position="97"/>
        <end position="118"/>
    </location>
</feature>
<dbReference type="EMBL" id="BPQB01000030">
    <property type="protein sequence ID" value="GJE93047.1"/>
    <property type="molecule type" value="Genomic_DNA"/>
</dbReference>
<dbReference type="Proteomes" id="UP000703269">
    <property type="component" value="Unassembled WGS sequence"/>
</dbReference>
<dbReference type="PANTHER" id="PTHR48022:SF23">
    <property type="entry name" value="MAJOR FACILITATOR SUPERFAMILY (MFS) PROFILE DOMAIN-CONTAINING PROTEIN"/>
    <property type="match status" value="1"/>
</dbReference>
<dbReference type="FunFam" id="1.20.1250.20:FF:000026">
    <property type="entry name" value="MFS quinate transporter QutD"/>
    <property type="match status" value="1"/>
</dbReference>
<dbReference type="InterPro" id="IPR003663">
    <property type="entry name" value="Sugar/inositol_transpt"/>
</dbReference>
<evidence type="ECO:0000256" key="1">
    <source>
        <dbReference type="ARBA" id="ARBA00004141"/>
    </source>
</evidence>
<dbReference type="InterPro" id="IPR005828">
    <property type="entry name" value="MFS_sugar_transport-like"/>
</dbReference>
<feature type="region of interest" description="Disordered" evidence="9">
    <location>
        <begin position="508"/>
        <end position="532"/>
    </location>
</feature>
<sequence length="532" mass="58538">MDTDKFDYSVQRRSVFQNIRVYWLAFVVYWGIVLFGYDTGIGGGVVAQPYFEQHFGYAGNVKKANDISSNVVSVLQAGAFFGALGSAPISSYIGRRWTLFIFTIVFAIGAILQTVAGGSRGLGYIYGGRVIAGIGIGAISAVAPAFVSECSPKEVRGRITGLFQIMVAVGVMLSYWINLGISLHVKSGPNVWRIPLGMQLVPAGIMAFGLLTVKESPRWLAQKGRDEQALVNLAYLRRLPADAHGKHHEAVLHEYAEIEAAIKEERAARQGLGLKEAILGKGNWIRFVIAIVIFMFQQWCGQNSVNYYAPQIFQSIGYTGTSNSLLASGVYGIVKLVATSIFVFFLVESLGRKLSLFISAMGMGVLFFIVGALLKEFPPPASPPDGFKPPPASKAMAAMLYIYVCFYSMGWGPLPWVYVSDIFPTRTRHIGLATASASQWFFNFIVSKWTPDMKTALGYKIFIMFATINIGGMAVFSLLIPETKGRSLEEMDVIFGAVQAEKRRADIENEERQFAQAHPHDENSVRSEMEKV</sequence>
<evidence type="ECO:0000256" key="10">
    <source>
        <dbReference type="SAM" id="Phobius"/>
    </source>
</evidence>
<dbReference type="InterPro" id="IPR050360">
    <property type="entry name" value="MFS_Sugar_Transporters"/>
</dbReference>
<feature type="transmembrane region" description="Helical" evidence="10">
    <location>
        <begin position="354"/>
        <end position="375"/>
    </location>
</feature>
<evidence type="ECO:0000313" key="12">
    <source>
        <dbReference type="EMBL" id="GJE93047.1"/>
    </source>
</evidence>
<dbReference type="PRINTS" id="PR00171">
    <property type="entry name" value="SUGRTRNSPORT"/>
</dbReference>
<feature type="domain" description="Major facilitator superfamily (MFS) profile" evidence="11">
    <location>
        <begin position="24"/>
        <end position="484"/>
    </location>
</feature>
<dbReference type="PROSITE" id="PS50850">
    <property type="entry name" value="MFS"/>
    <property type="match status" value="1"/>
</dbReference>
<dbReference type="AlphaFoldDB" id="A0A9P3GE22"/>
<evidence type="ECO:0000256" key="3">
    <source>
        <dbReference type="ARBA" id="ARBA00022448"/>
    </source>
</evidence>
<keyword evidence="3 8" id="KW-0813">Transport</keyword>
<keyword evidence="13" id="KW-1185">Reference proteome</keyword>
<comment type="subcellular location">
    <subcellularLocation>
        <location evidence="1">Membrane</location>
        <topology evidence="1">Multi-pass membrane protein</topology>
    </subcellularLocation>
</comment>
<feature type="transmembrane region" description="Helical" evidence="10">
    <location>
        <begin position="124"/>
        <end position="147"/>
    </location>
</feature>
<dbReference type="GO" id="GO:0005351">
    <property type="term" value="F:carbohydrate:proton symporter activity"/>
    <property type="evidence" value="ECO:0007669"/>
    <property type="project" value="TreeGrafter"/>
</dbReference>
<name>A0A9P3GE22_9APHY</name>
<comment type="similarity">
    <text evidence="2 8">Belongs to the major facilitator superfamily. Sugar transporter (TC 2.A.1.1) family.</text>
</comment>
<feature type="transmembrane region" description="Helical" evidence="10">
    <location>
        <begin position="325"/>
        <end position="347"/>
    </location>
</feature>
<organism evidence="12 13">
    <name type="scientific">Phanerochaete sordida</name>
    <dbReference type="NCBI Taxonomy" id="48140"/>
    <lineage>
        <taxon>Eukaryota</taxon>
        <taxon>Fungi</taxon>
        <taxon>Dikarya</taxon>
        <taxon>Basidiomycota</taxon>
        <taxon>Agaricomycotina</taxon>
        <taxon>Agaricomycetes</taxon>
        <taxon>Polyporales</taxon>
        <taxon>Phanerochaetaceae</taxon>
        <taxon>Phanerochaete</taxon>
    </lineage>
</organism>
<dbReference type="InterPro" id="IPR005829">
    <property type="entry name" value="Sugar_transporter_CS"/>
</dbReference>
<feature type="transmembrane region" description="Helical" evidence="10">
    <location>
        <begin position="284"/>
        <end position="305"/>
    </location>
</feature>
<feature type="transmembrane region" description="Helical" evidence="10">
    <location>
        <begin position="21"/>
        <end position="47"/>
    </location>
</feature>
<keyword evidence="4 10" id="KW-0812">Transmembrane</keyword>
<feature type="transmembrane region" description="Helical" evidence="10">
    <location>
        <begin position="191"/>
        <end position="213"/>
    </location>
</feature>
<feature type="transmembrane region" description="Helical" evidence="10">
    <location>
        <begin position="395"/>
        <end position="418"/>
    </location>
</feature>
<evidence type="ECO:0000313" key="13">
    <source>
        <dbReference type="Proteomes" id="UP000703269"/>
    </source>
</evidence>
<evidence type="ECO:0000256" key="7">
    <source>
        <dbReference type="ARBA" id="ARBA00049119"/>
    </source>
</evidence>